<evidence type="ECO:0000256" key="2">
    <source>
        <dbReference type="ARBA" id="ARBA00022723"/>
    </source>
</evidence>
<dbReference type="WBParaSite" id="HDID_0000884001-mRNA-1">
    <property type="protein sequence ID" value="HDID_0000884001-mRNA-1"/>
    <property type="gene ID" value="HDID_0000884001"/>
</dbReference>
<accession>A0A158QFG7</accession>
<dbReference type="Pfam" id="PF00105">
    <property type="entry name" value="zf-C4"/>
    <property type="match status" value="1"/>
</dbReference>
<dbReference type="SMART" id="SM00430">
    <property type="entry name" value="HOLI"/>
    <property type="match status" value="1"/>
</dbReference>
<dbReference type="SUPFAM" id="SSF48508">
    <property type="entry name" value="Nuclear receptor ligand-binding domain"/>
    <property type="match status" value="1"/>
</dbReference>
<evidence type="ECO:0000313" key="14">
    <source>
        <dbReference type="Proteomes" id="UP000274504"/>
    </source>
</evidence>
<evidence type="ECO:0000259" key="11">
    <source>
        <dbReference type="PROSITE" id="PS51030"/>
    </source>
</evidence>
<proteinExistence type="inferred from homology"/>
<dbReference type="PROSITE" id="PS51030">
    <property type="entry name" value="NUCLEAR_REC_DBD_2"/>
    <property type="match status" value="1"/>
</dbReference>
<comment type="subcellular location">
    <subcellularLocation>
        <location evidence="10">Nucleus</location>
    </subcellularLocation>
</comment>
<dbReference type="Pfam" id="PF00104">
    <property type="entry name" value="Hormone_recep"/>
    <property type="match status" value="1"/>
</dbReference>
<dbReference type="InterPro" id="IPR001723">
    <property type="entry name" value="Nuclear_hrmn_rcpt"/>
</dbReference>
<dbReference type="PANTHER" id="PTHR24082:SF473">
    <property type="entry name" value="ECDYSONE-INDUCED PROTEIN 75B, ISOFORM B"/>
    <property type="match status" value="1"/>
</dbReference>
<dbReference type="GO" id="GO:0030154">
    <property type="term" value="P:cell differentiation"/>
    <property type="evidence" value="ECO:0007669"/>
    <property type="project" value="TreeGrafter"/>
</dbReference>
<dbReference type="GO" id="GO:0000978">
    <property type="term" value="F:RNA polymerase II cis-regulatory region sequence-specific DNA binding"/>
    <property type="evidence" value="ECO:0007669"/>
    <property type="project" value="TreeGrafter"/>
</dbReference>
<keyword evidence="2 10" id="KW-0479">Metal-binding</keyword>
<dbReference type="CDD" id="cd06916">
    <property type="entry name" value="NR_DBD_like"/>
    <property type="match status" value="1"/>
</dbReference>
<evidence type="ECO:0000256" key="1">
    <source>
        <dbReference type="ARBA" id="ARBA00008092"/>
    </source>
</evidence>
<protein>
    <submittedName>
        <fullName evidence="15">Nuclear receptor domain-containing protein</fullName>
    </submittedName>
</protein>
<feature type="domain" description="NR LBD" evidence="12">
    <location>
        <begin position="408"/>
        <end position="635"/>
    </location>
</feature>
<dbReference type="GO" id="GO:0000122">
    <property type="term" value="P:negative regulation of transcription by RNA polymerase II"/>
    <property type="evidence" value="ECO:0007669"/>
    <property type="project" value="TreeGrafter"/>
</dbReference>
<evidence type="ECO:0000256" key="9">
    <source>
        <dbReference type="ARBA" id="ARBA00023242"/>
    </source>
</evidence>
<dbReference type="SUPFAM" id="SSF57716">
    <property type="entry name" value="Glucocorticoid receptor-like (DNA-binding domain)"/>
    <property type="match status" value="1"/>
</dbReference>
<reference evidence="15" key="1">
    <citation type="submission" date="2016-04" db="UniProtKB">
        <authorList>
            <consortium name="WormBaseParasite"/>
        </authorList>
    </citation>
    <scope>IDENTIFICATION</scope>
</reference>
<organism evidence="15">
    <name type="scientific">Hymenolepis diminuta</name>
    <name type="common">Rat tapeworm</name>
    <dbReference type="NCBI Taxonomy" id="6216"/>
    <lineage>
        <taxon>Eukaryota</taxon>
        <taxon>Metazoa</taxon>
        <taxon>Spiralia</taxon>
        <taxon>Lophotrochozoa</taxon>
        <taxon>Platyhelminthes</taxon>
        <taxon>Cestoda</taxon>
        <taxon>Eucestoda</taxon>
        <taxon>Cyclophyllidea</taxon>
        <taxon>Hymenolepididae</taxon>
        <taxon>Hymenolepis</taxon>
    </lineage>
</organism>
<dbReference type="InterPro" id="IPR001728">
    <property type="entry name" value="ThyrH_rcpt"/>
</dbReference>
<evidence type="ECO:0000256" key="5">
    <source>
        <dbReference type="ARBA" id="ARBA00023015"/>
    </source>
</evidence>
<dbReference type="PRINTS" id="PR00047">
    <property type="entry name" value="STROIDFINGER"/>
</dbReference>
<keyword evidence="9 10" id="KW-0539">Nucleus</keyword>
<evidence type="ECO:0000313" key="15">
    <source>
        <dbReference type="WBParaSite" id="HDID_0000884001-mRNA-1"/>
    </source>
</evidence>
<evidence type="ECO:0000313" key="13">
    <source>
        <dbReference type="EMBL" id="VDL61156.1"/>
    </source>
</evidence>
<dbReference type="Gene3D" id="3.30.50.10">
    <property type="entry name" value="Erythroid Transcription Factor GATA-1, subunit A"/>
    <property type="match status" value="1"/>
</dbReference>
<evidence type="ECO:0000256" key="10">
    <source>
        <dbReference type="RuleBase" id="RU004334"/>
    </source>
</evidence>
<evidence type="ECO:0000256" key="8">
    <source>
        <dbReference type="ARBA" id="ARBA00023170"/>
    </source>
</evidence>
<dbReference type="PROSITE" id="PS00031">
    <property type="entry name" value="NUCLEAR_REC_DBD_1"/>
    <property type="match status" value="1"/>
</dbReference>
<dbReference type="InterPro" id="IPR050234">
    <property type="entry name" value="Nuclear_hormone_rcpt_NR1"/>
</dbReference>
<feature type="domain" description="Nuclear receptor" evidence="11">
    <location>
        <begin position="3"/>
        <end position="80"/>
    </location>
</feature>
<dbReference type="PRINTS" id="PR00398">
    <property type="entry name" value="STRDHORMONER"/>
</dbReference>
<evidence type="ECO:0000259" key="12">
    <source>
        <dbReference type="PROSITE" id="PS51843"/>
    </source>
</evidence>
<dbReference type="InterPro" id="IPR000536">
    <property type="entry name" value="Nucl_hrmn_rcpt_lig-bd"/>
</dbReference>
<dbReference type="InterPro" id="IPR001628">
    <property type="entry name" value="Znf_hrmn_rcpt"/>
</dbReference>
<evidence type="ECO:0000256" key="6">
    <source>
        <dbReference type="ARBA" id="ARBA00023125"/>
    </source>
</evidence>
<reference evidence="13 14" key="2">
    <citation type="submission" date="2018-11" db="EMBL/GenBank/DDBJ databases">
        <authorList>
            <consortium name="Pathogen Informatics"/>
        </authorList>
    </citation>
    <scope>NUCLEOTIDE SEQUENCE [LARGE SCALE GENOMIC DNA]</scope>
</reference>
<dbReference type="GO" id="GO:0045944">
    <property type="term" value="P:positive regulation of transcription by RNA polymerase II"/>
    <property type="evidence" value="ECO:0007669"/>
    <property type="project" value="TreeGrafter"/>
</dbReference>
<keyword evidence="4 10" id="KW-0862">Zinc</keyword>
<dbReference type="SMART" id="SM00399">
    <property type="entry name" value="ZnF_C4"/>
    <property type="match status" value="1"/>
</dbReference>
<dbReference type="GO" id="GO:0004879">
    <property type="term" value="F:nuclear receptor activity"/>
    <property type="evidence" value="ECO:0007669"/>
    <property type="project" value="InterPro"/>
</dbReference>
<dbReference type="PRINTS" id="PR00546">
    <property type="entry name" value="THYROIDHORMR"/>
</dbReference>
<dbReference type="EMBL" id="UYSG01011153">
    <property type="protein sequence ID" value="VDL61156.1"/>
    <property type="molecule type" value="Genomic_DNA"/>
</dbReference>
<evidence type="ECO:0000256" key="4">
    <source>
        <dbReference type="ARBA" id="ARBA00022833"/>
    </source>
</evidence>
<dbReference type="GO" id="GO:0005634">
    <property type="term" value="C:nucleus"/>
    <property type="evidence" value="ECO:0007669"/>
    <property type="project" value="UniProtKB-SubCell"/>
</dbReference>
<name>A0A158QFG7_HYMDI</name>
<dbReference type="Proteomes" id="UP000274504">
    <property type="component" value="Unassembled WGS sequence"/>
</dbReference>
<gene>
    <name evidence="13" type="ORF">HDID_LOCUS8838</name>
</gene>
<dbReference type="GO" id="GO:0008270">
    <property type="term" value="F:zinc ion binding"/>
    <property type="evidence" value="ECO:0007669"/>
    <property type="project" value="UniProtKB-KW"/>
</dbReference>
<keyword evidence="5 10" id="KW-0805">Transcription regulation</keyword>
<keyword evidence="6 10" id="KW-0238">DNA-binding</keyword>
<dbReference type="InterPro" id="IPR013088">
    <property type="entry name" value="Znf_NHR/GATA"/>
</dbReference>
<dbReference type="AlphaFoldDB" id="A0A158QFG7"/>
<keyword evidence="3 10" id="KW-0863">Zinc-finger</keyword>
<evidence type="ECO:0000256" key="3">
    <source>
        <dbReference type="ARBA" id="ARBA00022771"/>
    </source>
</evidence>
<dbReference type="GO" id="GO:0009755">
    <property type="term" value="P:hormone-mediated signaling pathway"/>
    <property type="evidence" value="ECO:0007669"/>
    <property type="project" value="TreeGrafter"/>
</dbReference>
<dbReference type="PANTHER" id="PTHR24082">
    <property type="entry name" value="NUCLEAR HORMONE RECEPTOR"/>
    <property type="match status" value="1"/>
</dbReference>
<dbReference type="STRING" id="6216.A0A158QFG7"/>
<dbReference type="Gene3D" id="1.10.565.10">
    <property type="entry name" value="Retinoid X Receptor"/>
    <property type="match status" value="1"/>
</dbReference>
<sequence length="635" mass="71392">MSNMLCLVCGDIASGIHYGVLSCEGCKGFFRRALQDKRAHLRKCIRQDCCKISIKTRNHCQPCRLRRCLELGMSREAAKLGRRSRKTWKNLDLSIALHGQHFNNPENGNKSLTAQNKDLNNTQISLQTTTKTPPALEIIRNQQPRLFDDGSSPSGSDATFTAFSGIPSVDTSVSGGSAYDWGVTPLSLPTLDEDYFTNNVHRTNGKMSSQMMESQNNGVMLFWMGENDGGFQSSATSPMTGSFPDPSRNQLNSQPKKLRLIKPKIKDHNSISLLPAQNPPPTPLVSAVTALSPINKQSQQYHQIQVNSPKKNTGGIETLSIVPRNQAIAFNGSNNDLTISITRNCAKTKRRFIRFPKRCIVPSPNLNPDGGSLLTELLRTIENSFCVTFREHIAYPAFKRPREQIHAANEATLQYLFGVENWEDGRPHTAQASEVRHKSFRAFQNCFDRIMQDAVKFAKRIPGFSDLLPEDRMILVQSGCFELACVIFSFYMDEESQTFCGPGNFTLSQSQMWLTFPMSKKFVNLLFDFAFQVQSYRLGPLKLGLLLAVLLVTPHREGLTSHEEVNWLRDLICQAFRFQLMVSHSDGVGLYNHLVSSTREELQRLSAEHKRQLDGMRAAGFTFQNDLYSETFSLV</sequence>
<dbReference type="InterPro" id="IPR035500">
    <property type="entry name" value="NHR-like_dom_sf"/>
</dbReference>
<evidence type="ECO:0000256" key="7">
    <source>
        <dbReference type="ARBA" id="ARBA00023163"/>
    </source>
</evidence>
<keyword evidence="7 10" id="KW-0804">Transcription</keyword>
<comment type="similarity">
    <text evidence="1">Belongs to the nuclear hormone receptor family. NR1 subfamily.</text>
</comment>
<dbReference type="OrthoDB" id="5837785at2759"/>
<keyword evidence="8 10" id="KW-0675">Receptor</keyword>
<dbReference type="PROSITE" id="PS51843">
    <property type="entry name" value="NR_LBD"/>
    <property type="match status" value="1"/>
</dbReference>